<dbReference type="Gene3D" id="2.70.98.30">
    <property type="entry name" value="Golgi alpha-mannosidase II, domain 4"/>
    <property type="match status" value="1"/>
</dbReference>
<organism evidence="5">
    <name type="scientific">Anisakis simplex</name>
    <name type="common">Herring worm</name>
    <dbReference type="NCBI Taxonomy" id="6269"/>
    <lineage>
        <taxon>Eukaryota</taxon>
        <taxon>Metazoa</taxon>
        <taxon>Ecdysozoa</taxon>
        <taxon>Nematoda</taxon>
        <taxon>Chromadorea</taxon>
        <taxon>Rhabditida</taxon>
        <taxon>Spirurina</taxon>
        <taxon>Ascaridomorpha</taxon>
        <taxon>Ascaridoidea</taxon>
        <taxon>Anisakidae</taxon>
        <taxon>Anisakis</taxon>
        <taxon>Anisakis simplex complex</taxon>
    </lineage>
</organism>
<dbReference type="WBParaSite" id="ASIM_0000316001-mRNA-1">
    <property type="protein sequence ID" value="ASIM_0000316001-mRNA-1"/>
    <property type="gene ID" value="ASIM_0000316001"/>
</dbReference>
<protein>
    <submittedName>
        <fullName evidence="5">Alpha-mannosidase 2C1 (inferred by orthology to a human protein)</fullName>
    </submittedName>
</protein>
<dbReference type="Proteomes" id="UP000267096">
    <property type="component" value="Unassembled WGS sequence"/>
</dbReference>
<dbReference type="AlphaFoldDB" id="A0A0M3J6H4"/>
<evidence type="ECO:0000313" key="4">
    <source>
        <dbReference type="Proteomes" id="UP000267096"/>
    </source>
</evidence>
<evidence type="ECO:0000313" key="5">
    <source>
        <dbReference type="WBParaSite" id="ASIM_0000316001-mRNA-1"/>
    </source>
</evidence>
<evidence type="ECO:0000259" key="2">
    <source>
        <dbReference type="Pfam" id="PF17677"/>
    </source>
</evidence>
<dbReference type="OrthoDB" id="10261055at2759"/>
<dbReference type="PANTHER" id="PTHR46017:SF1">
    <property type="entry name" value="ALPHA-MANNOSIDASE 2C1"/>
    <property type="match status" value="1"/>
</dbReference>
<dbReference type="PANTHER" id="PTHR46017">
    <property type="entry name" value="ALPHA-MANNOSIDASE 2C1"/>
    <property type="match status" value="1"/>
</dbReference>
<dbReference type="GO" id="GO:0009313">
    <property type="term" value="P:oligosaccharide catabolic process"/>
    <property type="evidence" value="ECO:0007669"/>
    <property type="project" value="TreeGrafter"/>
</dbReference>
<dbReference type="Pfam" id="PF07748">
    <property type="entry name" value="Glyco_hydro_38C"/>
    <property type="match status" value="1"/>
</dbReference>
<dbReference type="Pfam" id="PF17677">
    <property type="entry name" value="Glyco_hydro38C2"/>
    <property type="match status" value="1"/>
</dbReference>
<reference evidence="5" key="1">
    <citation type="submission" date="2017-02" db="UniProtKB">
        <authorList>
            <consortium name="WormBaseParasite"/>
        </authorList>
    </citation>
    <scope>IDENTIFICATION</scope>
</reference>
<dbReference type="GO" id="GO:0030246">
    <property type="term" value="F:carbohydrate binding"/>
    <property type="evidence" value="ECO:0007669"/>
    <property type="project" value="InterPro"/>
</dbReference>
<proteinExistence type="predicted"/>
<keyword evidence="4" id="KW-1185">Reference proteome</keyword>
<accession>A0A0M3J6H4</accession>
<dbReference type="GO" id="GO:0004559">
    <property type="term" value="F:alpha-mannosidase activity"/>
    <property type="evidence" value="ECO:0007669"/>
    <property type="project" value="InterPro"/>
</dbReference>
<name>A0A0M3J6H4_ANISI</name>
<sequence length="225" mass="25473">MRIICREVNNFVEKLRYEVCAHKWMSLCEYNRGAALLNNCKYGHSCDGNIMRISLLRSSKSPDENADIGRHQFSYAFYPFIGSIQQPNGNAAMSVMRCAFEFNNPVRYLEGIAGTISEHIDNVFKISGSDGVIIDTIKASEDDENALIMRLFECFGGSARIWLHWNHARIVSIDLADGLEQSISNIPIESTIPNESEQEDVPSESVKLEFHAFELKTLLIRLFAM</sequence>
<dbReference type="GO" id="GO:0006013">
    <property type="term" value="P:mannose metabolic process"/>
    <property type="evidence" value="ECO:0007669"/>
    <property type="project" value="InterPro"/>
</dbReference>
<dbReference type="InterPro" id="IPR041147">
    <property type="entry name" value="GH38_C"/>
</dbReference>
<gene>
    <name evidence="3" type="ORF">ASIM_LOCUS3007</name>
</gene>
<evidence type="ECO:0000259" key="1">
    <source>
        <dbReference type="Pfam" id="PF07748"/>
    </source>
</evidence>
<dbReference type="InterPro" id="IPR011013">
    <property type="entry name" value="Gal_mutarotase_sf_dom"/>
</dbReference>
<dbReference type="EMBL" id="UYRR01004383">
    <property type="protein sequence ID" value="VDK20997.1"/>
    <property type="molecule type" value="Genomic_DNA"/>
</dbReference>
<feature type="domain" description="Glycosyl hydrolase family 38 C-terminal" evidence="1">
    <location>
        <begin position="12"/>
        <end position="64"/>
    </location>
</feature>
<evidence type="ECO:0000313" key="3">
    <source>
        <dbReference type="EMBL" id="VDK20997.1"/>
    </source>
</evidence>
<feature type="domain" description="Glycosyl hydrolases family 38 C-terminal" evidence="2">
    <location>
        <begin position="132"/>
        <end position="218"/>
    </location>
</feature>
<dbReference type="InterPro" id="IPR011682">
    <property type="entry name" value="Glyco_hydro_38_C"/>
</dbReference>
<reference evidence="3 4" key="2">
    <citation type="submission" date="2018-11" db="EMBL/GenBank/DDBJ databases">
        <authorList>
            <consortium name="Pathogen Informatics"/>
        </authorList>
    </citation>
    <scope>NUCLEOTIDE SEQUENCE [LARGE SCALE GENOMIC DNA]</scope>
</reference>
<dbReference type="SUPFAM" id="SSF74650">
    <property type="entry name" value="Galactose mutarotase-like"/>
    <property type="match status" value="1"/>
</dbReference>